<comment type="caution">
    <text evidence="1">The sequence shown here is derived from an EMBL/GenBank/DDBJ whole genome shotgun (WGS) entry which is preliminary data.</text>
</comment>
<reference evidence="1 2" key="1">
    <citation type="journal article" date="2023" name="ACS Omega">
        <title>Identification of the Neoaspergillic Acid Biosynthesis Gene Cluster by Establishing an In Vitro CRISPR-Ribonucleoprotein Genetic System in Aspergillus melleus.</title>
        <authorList>
            <person name="Yuan B."/>
            <person name="Grau M.F."/>
            <person name="Murata R.M."/>
            <person name="Torok T."/>
            <person name="Venkateswaran K."/>
            <person name="Stajich J.E."/>
            <person name="Wang C.C.C."/>
        </authorList>
    </citation>
    <scope>NUCLEOTIDE SEQUENCE [LARGE SCALE GENOMIC DNA]</scope>
    <source>
        <strain evidence="1 2">IMV 1140</strain>
    </source>
</reference>
<gene>
    <name evidence="1" type="ORF">N8T08_006309</name>
</gene>
<dbReference type="Proteomes" id="UP001177260">
    <property type="component" value="Unassembled WGS sequence"/>
</dbReference>
<sequence>MGSIQENEESINLINRLSHLAHRLSDYQDFEAKRESLQISKALTVELEQPENVAVDMAFSPMIAASARIALDVDLFTLIVQYGPVTSARLAELSGAEELLISMACLVPGPCFTNRVNIVRVLRPLSAIHFVEETATRTWQATRITQAMAKNEIAAGHRMVSGLIVPAIQSAPEYFLARGHFCPVDSKDGLVQQAFQTEQTTFERITSLPSLLKDFNLFMGNTMGARKYWVDWYPVQEQILNGADPNTALIVDFGAGKGHDLTAFQERFPNTGQLVLEDLEAVTDTLDLDPTIQKVPYDFFTEQPVQGARVYFYHHILHDWPDSYCLQILKRVAAAMTPGYSKLLLHEMLVLEQGAPHFQAQLDMTMMAFNSGMERTRKQWQALLEAAGLRVVKFGDPVDEAGDGIVEAMKV</sequence>
<proteinExistence type="predicted"/>
<protein>
    <submittedName>
        <fullName evidence="1">Uncharacterized protein</fullName>
    </submittedName>
</protein>
<keyword evidence="2" id="KW-1185">Reference proteome</keyword>
<dbReference type="EMBL" id="JAOPJF010000039">
    <property type="protein sequence ID" value="KAK1143503.1"/>
    <property type="molecule type" value="Genomic_DNA"/>
</dbReference>
<evidence type="ECO:0000313" key="2">
    <source>
        <dbReference type="Proteomes" id="UP001177260"/>
    </source>
</evidence>
<organism evidence="1 2">
    <name type="scientific">Aspergillus melleus</name>
    <dbReference type="NCBI Taxonomy" id="138277"/>
    <lineage>
        <taxon>Eukaryota</taxon>
        <taxon>Fungi</taxon>
        <taxon>Dikarya</taxon>
        <taxon>Ascomycota</taxon>
        <taxon>Pezizomycotina</taxon>
        <taxon>Eurotiomycetes</taxon>
        <taxon>Eurotiomycetidae</taxon>
        <taxon>Eurotiales</taxon>
        <taxon>Aspergillaceae</taxon>
        <taxon>Aspergillus</taxon>
        <taxon>Aspergillus subgen. Circumdati</taxon>
    </lineage>
</organism>
<evidence type="ECO:0000313" key="1">
    <source>
        <dbReference type="EMBL" id="KAK1143503.1"/>
    </source>
</evidence>
<accession>A0ACC3AZR9</accession>
<name>A0ACC3AZR9_9EURO</name>